<gene>
    <name evidence="3" type="ORF">FQA47_016072</name>
</gene>
<dbReference type="Proteomes" id="UP000646548">
    <property type="component" value="Unassembled WGS sequence"/>
</dbReference>
<evidence type="ECO:0000256" key="1">
    <source>
        <dbReference type="SAM" id="Coils"/>
    </source>
</evidence>
<sequence>MAMEVDLLLQEAKESIEAAQNYRSELQQRLHGLNQARKQVRGSSGQARETLRRHFAELQAAAARLLAERLGVLMAEVDAIEADSIKPLDDCQSLIEHGVGQADELLREGEAALRTSLDEKEDKLGSFTKKALQIQLDSLPEVPALVDVPCVSAQLDDSLLSLFRDGVSRHGAVSSHPPVQIEELQERPGGILVRWCKVTPELTLGRRGWSSAIRNRLWFGVLRWTRTSPPLSSGCSTGARAAGGASTRRPSRGGTLSSWCSTWTPTRTTCSGSAPAGRAAPSGAPGASRRRATPRWRRTVRRPPCPRLRGGRRNVSPSCTLSEWRSGTEGYILSSRKNIALRNDSAHSRCPVLYSSGPTYYCGQTLTFRIMAAGPVDRRDSVGVSIDGKTEEESLQRDGAVCISTNGAVFVNGKEMTNQLPAVTVGSAITFDMEVVTLFPVSNNNLSEGGNFKLRVTIGSGNREVVFDWMVEQPTDCFFFGCSFVHSGWKVLVF</sequence>
<evidence type="ECO:0000313" key="3">
    <source>
        <dbReference type="EMBL" id="KAF6737340.1"/>
    </source>
</evidence>
<organism evidence="3 4">
    <name type="scientific">Oryzias melastigma</name>
    <name type="common">Marine medaka</name>
    <dbReference type="NCBI Taxonomy" id="30732"/>
    <lineage>
        <taxon>Eukaryota</taxon>
        <taxon>Metazoa</taxon>
        <taxon>Chordata</taxon>
        <taxon>Craniata</taxon>
        <taxon>Vertebrata</taxon>
        <taxon>Euteleostomi</taxon>
        <taxon>Actinopterygii</taxon>
        <taxon>Neopterygii</taxon>
        <taxon>Teleostei</taxon>
        <taxon>Neoteleostei</taxon>
        <taxon>Acanthomorphata</taxon>
        <taxon>Ovalentaria</taxon>
        <taxon>Atherinomorphae</taxon>
        <taxon>Beloniformes</taxon>
        <taxon>Adrianichthyidae</taxon>
        <taxon>Oryziinae</taxon>
        <taxon>Oryzias</taxon>
    </lineage>
</organism>
<protein>
    <submittedName>
        <fullName evidence="3">Cytokine receptor-like factor 3</fullName>
    </submittedName>
</protein>
<evidence type="ECO:0000256" key="2">
    <source>
        <dbReference type="SAM" id="MobiDB-lite"/>
    </source>
</evidence>
<comment type="caution">
    <text evidence="3">The sequence shown here is derived from an EMBL/GenBank/DDBJ whole genome shotgun (WGS) entry which is preliminary data.</text>
</comment>
<keyword evidence="1" id="KW-0175">Coiled coil</keyword>
<feature type="region of interest" description="Disordered" evidence="2">
    <location>
        <begin position="232"/>
        <end position="295"/>
    </location>
</feature>
<feature type="compositionally biased region" description="Polar residues" evidence="2">
    <location>
        <begin position="256"/>
        <end position="270"/>
    </location>
</feature>
<feature type="coiled-coil region" evidence="1">
    <location>
        <begin position="5"/>
        <end position="68"/>
    </location>
</feature>
<dbReference type="AlphaFoldDB" id="A0A834FP33"/>
<dbReference type="EMBL" id="WKFB01000067">
    <property type="protein sequence ID" value="KAF6737340.1"/>
    <property type="molecule type" value="Genomic_DNA"/>
</dbReference>
<accession>A0A834FP33</accession>
<proteinExistence type="predicted"/>
<reference evidence="3" key="1">
    <citation type="journal article" name="BMC Genomics">
        <title>Long-read sequencing and de novo genome assembly of marine medaka (Oryzias melastigma).</title>
        <authorList>
            <person name="Liang P."/>
            <person name="Saqib H.S.A."/>
            <person name="Ni X."/>
            <person name="Shen Y."/>
        </authorList>
    </citation>
    <scope>NUCLEOTIDE SEQUENCE</scope>
    <source>
        <strain evidence="3">Bigg-433</strain>
    </source>
</reference>
<feature type="compositionally biased region" description="Low complexity" evidence="2">
    <location>
        <begin position="271"/>
        <end position="287"/>
    </location>
</feature>
<evidence type="ECO:0000313" key="4">
    <source>
        <dbReference type="Proteomes" id="UP000646548"/>
    </source>
</evidence>
<feature type="compositionally biased region" description="Low complexity" evidence="2">
    <location>
        <begin position="232"/>
        <end position="255"/>
    </location>
</feature>
<name>A0A834FP33_ORYME</name>
<keyword evidence="3" id="KW-0675">Receptor</keyword>